<keyword evidence="1" id="KW-0472">Membrane</keyword>
<dbReference type="AlphaFoldDB" id="A0A4Q1JT02"/>
<comment type="caution">
    <text evidence="2">The sequence shown here is derived from an EMBL/GenBank/DDBJ whole genome shotgun (WGS) entry which is preliminary data.</text>
</comment>
<dbReference type="RefSeq" id="WP_129472313.1">
    <property type="nucleotide sequence ID" value="NZ_SAWZ01000011.1"/>
</dbReference>
<keyword evidence="3" id="KW-1185">Reference proteome</keyword>
<reference evidence="2 3" key="1">
    <citation type="submission" date="2019-01" db="EMBL/GenBank/DDBJ databases">
        <title>Pseudoxanthomonas composti sp. nov., isolated from compost.</title>
        <authorList>
            <person name="Yang G."/>
        </authorList>
    </citation>
    <scope>NUCLEOTIDE SEQUENCE [LARGE SCALE GENOMIC DNA]</scope>
    <source>
        <strain evidence="2 3">GSS15</strain>
    </source>
</reference>
<protein>
    <submittedName>
        <fullName evidence="2">DUF2474 domain-containing protein</fullName>
    </submittedName>
</protein>
<evidence type="ECO:0000313" key="3">
    <source>
        <dbReference type="Proteomes" id="UP000289784"/>
    </source>
</evidence>
<dbReference type="Proteomes" id="UP000289784">
    <property type="component" value="Unassembled WGS sequence"/>
</dbReference>
<evidence type="ECO:0000313" key="2">
    <source>
        <dbReference type="EMBL" id="RXR00851.1"/>
    </source>
</evidence>
<feature type="transmembrane region" description="Helical" evidence="1">
    <location>
        <begin position="12"/>
        <end position="36"/>
    </location>
</feature>
<name>A0A4Q1JT02_9GAMM</name>
<gene>
    <name evidence="2" type="ORF">EPA99_16315</name>
</gene>
<keyword evidence="1" id="KW-1133">Transmembrane helix</keyword>
<dbReference type="InterPro" id="IPR018895">
    <property type="entry name" value="DUF2474"/>
</dbReference>
<proteinExistence type="predicted"/>
<dbReference type="EMBL" id="SAWZ01000011">
    <property type="protein sequence ID" value="RXR00851.1"/>
    <property type="molecule type" value="Genomic_DNA"/>
</dbReference>
<evidence type="ECO:0000256" key="1">
    <source>
        <dbReference type="SAM" id="Phobius"/>
    </source>
</evidence>
<accession>A0A4Q1JT02</accession>
<sequence length="38" mass="4311">MDRQAPLWQRLGWMVAIWLASVLALGAVASVIRFWLKG</sequence>
<dbReference type="Pfam" id="PF10617">
    <property type="entry name" value="DUF2474"/>
    <property type="match status" value="1"/>
</dbReference>
<organism evidence="2 3">
    <name type="scientific">Pseudoxanthomonas composti</name>
    <dbReference type="NCBI Taxonomy" id="2137479"/>
    <lineage>
        <taxon>Bacteria</taxon>
        <taxon>Pseudomonadati</taxon>
        <taxon>Pseudomonadota</taxon>
        <taxon>Gammaproteobacteria</taxon>
        <taxon>Lysobacterales</taxon>
        <taxon>Lysobacteraceae</taxon>
        <taxon>Pseudoxanthomonas</taxon>
    </lineage>
</organism>
<keyword evidence="1" id="KW-0812">Transmembrane</keyword>